<keyword evidence="1" id="KW-0732">Signal</keyword>
<accession>A0A2R5EXD7</accession>
<dbReference type="Proteomes" id="UP000245202">
    <property type="component" value="Unassembled WGS sequence"/>
</dbReference>
<evidence type="ECO:0000256" key="1">
    <source>
        <dbReference type="SAM" id="SignalP"/>
    </source>
</evidence>
<feature type="signal peptide" evidence="1">
    <location>
        <begin position="1"/>
        <end position="28"/>
    </location>
</feature>
<name>A0A2R5EXD7_9BACL</name>
<evidence type="ECO:0000313" key="2">
    <source>
        <dbReference type="EMBL" id="GBG11376.1"/>
    </source>
</evidence>
<evidence type="ECO:0000313" key="3">
    <source>
        <dbReference type="Proteomes" id="UP000245202"/>
    </source>
</evidence>
<gene>
    <name evidence="2" type="ORF">PAT3040_06182</name>
</gene>
<reference evidence="2 3" key="1">
    <citation type="submission" date="2017-08" db="EMBL/GenBank/DDBJ databases">
        <title>Substantial Increase in Enzyme Production by Combined Drug-Resistance Mutations in Paenibacillus agaridevorans.</title>
        <authorList>
            <person name="Tanaka Y."/>
            <person name="Funane K."/>
            <person name="Hosaka T."/>
            <person name="Shiwa Y."/>
            <person name="Fujita N."/>
            <person name="Miyazaki T."/>
            <person name="Yoshikawa H."/>
            <person name="Murakami K."/>
            <person name="Kasahara K."/>
            <person name="Inaoka T."/>
            <person name="Hiraga Y."/>
            <person name="Ochi K."/>
        </authorList>
    </citation>
    <scope>NUCLEOTIDE SEQUENCE [LARGE SCALE GENOMIC DNA]</scope>
    <source>
        <strain evidence="2 3">T-3040</strain>
    </source>
</reference>
<dbReference type="AlphaFoldDB" id="A0A2R5EXD7"/>
<proteinExistence type="predicted"/>
<feature type="chain" id="PRO_5015310884" description="IPT/TIG domain-containing protein" evidence="1">
    <location>
        <begin position="29"/>
        <end position="124"/>
    </location>
</feature>
<organism evidence="2 3">
    <name type="scientific">Paenibacillus agaridevorans</name>
    <dbReference type="NCBI Taxonomy" id="171404"/>
    <lineage>
        <taxon>Bacteria</taxon>
        <taxon>Bacillati</taxon>
        <taxon>Bacillota</taxon>
        <taxon>Bacilli</taxon>
        <taxon>Bacillales</taxon>
        <taxon>Paenibacillaceae</taxon>
        <taxon>Paenibacillus</taxon>
    </lineage>
</organism>
<dbReference type="EMBL" id="BDQX01000395">
    <property type="protein sequence ID" value="GBG11376.1"/>
    <property type="molecule type" value="Genomic_DNA"/>
</dbReference>
<comment type="caution">
    <text evidence="2">The sequence shown here is derived from an EMBL/GenBank/DDBJ whole genome shotgun (WGS) entry which is preliminary data.</text>
</comment>
<sequence>MTKMFKKSLMLTLMAMALVLAMAASAFAATESYEFHYGGSYHSHSSSYISGPADVTGGQVTIKLTGNYFPEIQVGSTVYYGSYDTGSNLTTFVFPGSASADIPVELKVVAGPHNMVYNLTLVWL</sequence>
<protein>
    <recommendedName>
        <fullName evidence="4">IPT/TIG domain-containing protein</fullName>
    </recommendedName>
</protein>
<dbReference type="RefSeq" id="WP_108995686.1">
    <property type="nucleotide sequence ID" value="NZ_BDQX01000395.1"/>
</dbReference>
<evidence type="ECO:0008006" key="4">
    <source>
        <dbReference type="Google" id="ProtNLM"/>
    </source>
</evidence>
<keyword evidence="3" id="KW-1185">Reference proteome</keyword>